<dbReference type="AlphaFoldDB" id="A0A0A2WUY6"/>
<gene>
    <name evidence="2" type="ORF">THFILI_10435</name>
</gene>
<dbReference type="Proteomes" id="UP000030364">
    <property type="component" value="Unassembled WGS sequence"/>
</dbReference>
<dbReference type="Gene3D" id="2.120.10.30">
    <property type="entry name" value="TolB, C-terminal domain"/>
    <property type="match status" value="1"/>
</dbReference>
<name>A0A0A2WUY6_THEFI</name>
<dbReference type="PANTHER" id="PTHR19328:SF13">
    <property type="entry name" value="HIPL1 PROTEIN"/>
    <property type="match status" value="1"/>
</dbReference>
<comment type="caution">
    <text evidence="2">The sequence shown here is derived from an EMBL/GenBank/DDBJ whole genome shotgun (WGS) entry which is preliminary data.</text>
</comment>
<evidence type="ECO:0000313" key="3">
    <source>
        <dbReference type="Proteomes" id="UP000030364"/>
    </source>
</evidence>
<proteinExistence type="predicted"/>
<organism evidence="2 3">
    <name type="scientific">Thermus filiformis</name>
    <dbReference type="NCBI Taxonomy" id="276"/>
    <lineage>
        <taxon>Bacteria</taxon>
        <taxon>Thermotogati</taxon>
        <taxon>Deinococcota</taxon>
        <taxon>Deinococci</taxon>
        <taxon>Thermales</taxon>
        <taxon>Thermaceae</taxon>
        <taxon>Thermus</taxon>
    </lineage>
</organism>
<dbReference type="PATRIC" id="fig|276.5.peg.1089"/>
<dbReference type="InterPro" id="IPR011042">
    <property type="entry name" value="6-blade_b-propeller_TolB-like"/>
</dbReference>
<dbReference type="RefSeq" id="WP_038063785.1">
    <property type="nucleotide sequence ID" value="NZ_JPSL02000040.1"/>
</dbReference>
<dbReference type="SUPFAM" id="SSF50952">
    <property type="entry name" value="Soluble quinoprotein glucose dehydrogenase"/>
    <property type="match status" value="1"/>
</dbReference>
<dbReference type="PANTHER" id="PTHR19328">
    <property type="entry name" value="HEDGEHOG-INTERACTING PROTEIN"/>
    <property type="match status" value="1"/>
</dbReference>
<evidence type="ECO:0000259" key="1">
    <source>
        <dbReference type="Pfam" id="PF07995"/>
    </source>
</evidence>
<accession>A0A0A2WUY6</accession>
<dbReference type="InterPro" id="IPR011041">
    <property type="entry name" value="Quinoprot_gluc/sorb_DH_b-prop"/>
</dbReference>
<feature type="domain" description="Glucose/Sorbosone dehydrogenase" evidence="1">
    <location>
        <begin position="26"/>
        <end position="333"/>
    </location>
</feature>
<keyword evidence="3" id="KW-1185">Reference proteome</keyword>
<evidence type="ECO:0000313" key="2">
    <source>
        <dbReference type="EMBL" id="KGQ22105.1"/>
    </source>
</evidence>
<dbReference type="EMBL" id="JPSL02000040">
    <property type="protein sequence ID" value="KGQ22105.1"/>
    <property type="molecule type" value="Genomic_DNA"/>
</dbReference>
<sequence>MGKRALFLALLLGLAQARVEEVVGGLEVPWALAFLPDGAMLVTERPGRVRLVQGGQVHTYLELPVYARGESGLLGLALHPAFPRVPYVYVYRTVLEGGRLRNQVLRLRHLGERGVVDRVVLDGIPAAEHGLHSGGRIAFGPDGHLYVTTGEVYQRELAQDLASLGGKILRITPEGEAAPQNPFLGRPGARPEIYSYGHRNPQGLAWGEGALFSSEHGPSGEQGFGHDEVNLILPGGNYGWPRVVGQARDPRYQDPLYVWPAGFPPGNLAYLRGSLYVAGLRGEALVRLDLRKEGGGYRVLRAETVLSGYGRLREVQVGPDGALYLTTSNRDGRGRVRAGDDRILRFLP</sequence>
<dbReference type="STRING" id="276.THFILI_10435"/>
<protein>
    <submittedName>
        <fullName evidence="2">Glucose dehydrogenase</fullName>
    </submittedName>
</protein>
<dbReference type="InterPro" id="IPR012938">
    <property type="entry name" value="Glc/Sorbosone_DH"/>
</dbReference>
<dbReference type="Pfam" id="PF07995">
    <property type="entry name" value="GSDH"/>
    <property type="match status" value="1"/>
</dbReference>
<dbReference type="OrthoDB" id="9770043at2"/>
<reference evidence="2 3" key="1">
    <citation type="journal article" date="2015" name="Genome Announc.">
        <title>Draft Genome Sequence of the Thermophile Thermus filiformis ATCC 43280, Producer of Carotenoid-(Di)glucoside-Branched Fatty Acid (Di)esters and Source of Hyperthermostable Enzymes of Biotechnological Interest.</title>
        <authorList>
            <person name="Mandelli F."/>
            <person name="Oliveira Ramires B."/>
            <person name="Couger M.B."/>
            <person name="Paixao D.A."/>
            <person name="Camilo C.M."/>
            <person name="Polikarpov I."/>
            <person name="Prade R."/>
            <person name="Riano-Pachon D.M."/>
            <person name="Squina F.M."/>
        </authorList>
    </citation>
    <scope>NUCLEOTIDE SEQUENCE [LARGE SCALE GENOMIC DNA]</scope>
    <source>
        <strain evidence="2 3">ATCC 43280</strain>
    </source>
</reference>